<dbReference type="PANTHER" id="PTHR43124:SF3">
    <property type="entry name" value="CHLORAMPHENICOL EFFLUX PUMP RV0191"/>
    <property type="match status" value="1"/>
</dbReference>
<evidence type="ECO:0000256" key="6">
    <source>
        <dbReference type="ARBA" id="ARBA00022989"/>
    </source>
</evidence>
<dbReference type="PRINTS" id="PR01035">
    <property type="entry name" value="TCRTETA"/>
</dbReference>
<feature type="transmembrane region" description="Helical" evidence="9">
    <location>
        <begin position="343"/>
        <end position="367"/>
    </location>
</feature>
<evidence type="ECO:0000256" key="7">
    <source>
        <dbReference type="ARBA" id="ARBA00023136"/>
    </source>
</evidence>
<dbReference type="GO" id="GO:0022857">
    <property type="term" value="F:transmembrane transporter activity"/>
    <property type="evidence" value="ECO:0007669"/>
    <property type="project" value="InterPro"/>
</dbReference>
<evidence type="ECO:0000256" key="3">
    <source>
        <dbReference type="ARBA" id="ARBA00022448"/>
    </source>
</evidence>
<dbReference type="CDD" id="cd17474">
    <property type="entry name" value="MFS_YfmO_like"/>
    <property type="match status" value="1"/>
</dbReference>
<proteinExistence type="inferred from homology"/>
<keyword evidence="4" id="KW-1003">Cell membrane</keyword>
<keyword evidence="5 9" id="KW-0812">Transmembrane</keyword>
<feature type="transmembrane region" description="Helical" evidence="9">
    <location>
        <begin position="163"/>
        <end position="188"/>
    </location>
</feature>
<dbReference type="InterPro" id="IPR036259">
    <property type="entry name" value="MFS_trans_sf"/>
</dbReference>
<gene>
    <name evidence="11" type="ORF">A6M21_02615</name>
</gene>
<dbReference type="InterPro" id="IPR011701">
    <property type="entry name" value="MFS"/>
</dbReference>
<comment type="subcellular location">
    <subcellularLocation>
        <location evidence="1">Cell membrane</location>
        <topology evidence="1">Multi-pass membrane protein</topology>
    </subcellularLocation>
</comment>
<dbReference type="PROSITE" id="PS00216">
    <property type="entry name" value="SUGAR_TRANSPORT_1"/>
    <property type="match status" value="1"/>
</dbReference>
<dbReference type="Gene3D" id="1.20.1250.20">
    <property type="entry name" value="MFS general substrate transporter like domains"/>
    <property type="match status" value="1"/>
</dbReference>
<dbReference type="GO" id="GO:0005886">
    <property type="term" value="C:plasma membrane"/>
    <property type="evidence" value="ECO:0007669"/>
    <property type="project" value="UniProtKB-SubCell"/>
</dbReference>
<feature type="transmembrane region" description="Helical" evidence="9">
    <location>
        <begin position="373"/>
        <end position="393"/>
    </location>
</feature>
<feature type="region of interest" description="Disordered" evidence="8">
    <location>
        <begin position="402"/>
        <end position="435"/>
    </location>
</feature>
<feature type="transmembrane region" description="Helical" evidence="9">
    <location>
        <begin position="43"/>
        <end position="63"/>
    </location>
</feature>
<dbReference type="Pfam" id="PF07690">
    <property type="entry name" value="MFS_1"/>
    <property type="match status" value="1"/>
</dbReference>
<feature type="transmembrane region" description="Helical" evidence="9">
    <location>
        <begin position="285"/>
        <end position="304"/>
    </location>
</feature>
<dbReference type="InterPro" id="IPR020846">
    <property type="entry name" value="MFS_dom"/>
</dbReference>
<keyword evidence="12" id="KW-1185">Reference proteome</keyword>
<dbReference type="InterPro" id="IPR001958">
    <property type="entry name" value="Tet-R_TetA/multi-R_MdtG-like"/>
</dbReference>
<evidence type="ECO:0000313" key="12">
    <source>
        <dbReference type="Proteomes" id="UP000078532"/>
    </source>
</evidence>
<accession>A0A1B7LJI4</accession>
<dbReference type="RefSeq" id="WP_066666044.1">
    <property type="nucleotide sequence ID" value="NZ_LYVF01000009.1"/>
</dbReference>
<evidence type="ECO:0000256" key="9">
    <source>
        <dbReference type="SAM" id="Phobius"/>
    </source>
</evidence>
<keyword evidence="3" id="KW-0813">Transport</keyword>
<feature type="domain" description="Major facilitator superfamily (MFS) profile" evidence="10">
    <location>
        <begin position="9"/>
        <end position="397"/>
    </location>
</feature>
<dbReference type="AlphaFoldDB" id="A0A1B7LJI4"/>
<evidence type="ECO:0000256" key="2">
    <source>
        <dbReference type="ARBA" id="ARBA00007520"/>
    </source>
</evidence>
<evidence type="ECO:0000313" key="11">
    <source>
        <dbReference type="EMBL" id="OAT86728.1"/>
    </source>
</evidence>
<dbReference type="PANTHER" id="PTHR43124">
    <property type="entry name" value="PURINE EFFLUX PUMP PBUE"/>
    <property type="match status" value="1"/>
</dbReference>
<evidence type="ECO:0000256" key="1">
    <source>
        <dbReference type="ARBA" id="ARBA00004651"/>
    </source>
</evidence>
<dbReference type="InterPro" id="IPR005829">
    <property type="entry name" value="Sugar_transporter_CS"/>
</dbReference>
<evidence type="ECO:0000256" key="5">
    <source>
        <dbReference type="ARBA" id="ARBA00022692"/>
    </source>
</evidence>
<reference evidence="11 12" key="1">
    <citation type="submission" date="2016-04" db="EMBL/GenBank/DDBJ databases">
        <authorList>
            <person name="Evans L.H."/>
            <person name="Alamgir A."/>
            <person name="Owens N."/>
            <person name="Weber N.D."/>
            <person name="Virtaneva K."/>
            <person name="Barbian K."/>
            <person name="Babar A."/>
            <person name="Rosenke K."/>
        </authorList>
    </citation>
    <scope>NUCLEOTIDE SEQUENCE [LARGE SCALE GENOMIC DNA]</scope>
    <source>
        <strain evidence="11 12">LMa1</strain>
    </source>
</reference>
<feature type="transmembrane region" description="Helical" evidence="9">
    <location>
        <begin position="75"/>
        <end position="97"/>
    </location>
</feature>
<dbReference type="PROSITE" id="PS50850">
    <property type="entry name" value="MFS"/>
    <property type="match status" value="1"/>
</dbReference>
<protein>
    <submittedName>
        <fullName evidence="11">MFS transporter</fullName>
    </submittedName>
</protein>
<organism evidence="11 12">
    <name type="scientific">Desulfotomaculum copahuensis</name>
    <dbReference type="NCBI Taxonomy" id="1838280"/>
    <lineage>
        <taxon>Bacteria</taxon>
        <taxon>Bacillati</taxon>
        <taxon>Bacillota</taxon>
        <taxon>Clostridia</taxon>
        <taxon>Eubacteriales</taxon>
        <taxon>Desulfotomaculaceae</taxon>
        <taxon>Desulfotomaculum</taxon>
    </lineage>
</organism>
<dbReference type="STRING" id="1838280.A6M21_02615"/>
<dbReference type="InterPro" id="IPR050189">
    <property type="entry name" value="MFS_Efflux_Transporters"/>
</dbReference>
<keyword evidence="6 9" id="KW-1133">Transmembrane helix</keyword>
<dbReference type="SUPFAM" id="SSF103473">
    <property type="entry name" value="MFS general substrate transporter"/>
    <property type="match status" value="1"/>
</dbReference>
<sequence length="435" mass="45384">MEPPHRTAVLAALSGVPLIMVLGNSMLIPVLPAIKGALHLTGFKVSLLITLFSIPAGMVIPVAGFLSDRFGRKKVIIPALIIYGLGGVAAGLAALFLKSFVFPAILGARIIQGIGAAGTAPIAMALTGDLFTGPERSKSLGIIEAANGLGKVISPVLGALLGLITWFAAFLFFPLVVIPVALGIWLLIREPSGNRNKQNLGQYLHSIAAVFEKKSAMLLTSFLGGSVALLLLFGVLFFLSEYLETAFRLSGVRKGLALAVPVLFMCSTSYITGLLIKKHLALMKWLVVTGLALMAASLAVLGFYQTTWLFFVAVSLAGVGTGLTLPCLNTIITSATAAERRGLVTSLYGGVRFVGVALGPPLFGLLLGYSRPLMFFSTAGLAALAALLSAVLIRVRDMTAPGGGAEKTAAGNKTEAARSGQKPAWEFSPARKPSP</sequence>
<dbReference type="EMBL" id="LYVF01000009">
    <property type="protein sequence ID" value="OAT86728.1"/>
    <property type="molecule type" value="Genomic_DNA"/>
</dbReference>
<feature type="transmembrane region" description="Helical" evidence="9">
    <location>
        <begin position="216"/>
        <end position="238"/>
    </location>
</feature>
<dbReference type="OrthoDB" id="9803985at2"/>
<feature type="transmembrane region" description="Helical" evidence="9">
    <location>
        <begin position="310"/>
        <end position="331"/>
    </location>
</feature>
<comment type="similarity">
    <text evidence="2">Belongs to the major facilitator superfamily. TCR/Tet family.</text>
</comment>
<comment type="caution">
    <text evidence="11">The sequence shown here is derived from an EMBL/GenBank/DDBJ whole genome shotgun (WGS) entry which is preliminary data.</text>
</comment>
<name>A0A1B7LJI4_9FIRM</name>
<evidence type="ECO:0000259" key="10">
    <source>
        <dbReference type="PROSITE" id="PS50850"/>
    </source>
</evidence>
<evidence type="ECO:0000256" key="4">
    <source>
        <dbReference type="ARBA" id="ARBA00022475"/>
    </source>
</evidence>
<feature type="transmembrane region" description="Helical" evidence="9">
    <location>
        <begin position="7"/>
        <end position="31"/>
    </location>
</feature>
<evidence type="ECO:0000256" key="8">
    <source>
        <dbReference type="SAM" id="MobiDB-lite"/>
    </source>
</evidence>
<keyword evidence="7 9" id="KW-0472">Membrane</keyword>
<feature type="transmembrane region" description="Helical" evidence="9">
    <location>
        <begin position="258"/>
        <end position="276"/>
    </location>
</feature>
<dbReference type="Proteomes" id="UP000078532">
    <property type="component" value="Unassembled WGS sequence"/>
</dbReference>